<keyword evidence="4" id="KW-1185">Reference proteome</keyword>
<protein>
    <submittedName>
        <fullName evidence="3">Uncharacterized protein</fullName>
    </submittedName>
</protein>
<keyword evidence="2" id="KW-0732">Signal</keyword>
<feature type="signal peptide" evidence="2">
    <location>
        <begin position="1"/>
        <end position="21"/>
    </location>
</feature>
<name>A0A9Q3CXQ6_9BASI</name>
<evidence type="ECO:0000256" key="2">
    <source>
        <dbReference type="SAM" id="SignalP"/>
    </source>
</evidence>
<dbReference type="EMBL" id="AVOT02011798">
    <property type="protein sequence ID" value="MBW0492874.1"/>
    <property type="molecule type" value="Genomic_DNA"/>
</dbReference>
<reference evidence="3" key="1">
    <citation type="submission" date="2021-03" db="EMBL/GenBank/DDBJ databases">
        <title>Draft genome sequence of rust myrtle Austropuccinia psidii MF-1, a brazilian biotype.</title>
        <authorList>
            <person name="Quecine M.C."/>
            <person name="Pachon D.M.R."/>
            <person name="Bonatelli M.L."/>
            <person name="Correr F.H."/>
            <person name="Franceschini L.M."/>
            <person name="Leite T.F."/>
            <person name="Margarido G.R.A."/>
            <person name="Almeida C.A."/>
            <person name="Ferrarezi J.A."/>
            <person name="Labate C.A."/>
        </authorList>
    </citation>
    <scope>NUCLEOTIDE SEQUENCE</scope>
    <source>
        <strain evidence="3">MF-1</strain>
    </source>
</reference>
<sequence>MNSKAFVLSLSFALIVLHLEAYSVPQPPYGSLPDEKADNQLAATLFQNSPWVGKFPPEMTQKELQQACSMLPSSKEAIPPPAPGPKEDKPKEASKIEGPADKPGVSDDFIEQKTQQVSNPYPRLEGA</sequence>
<evidence type="ECO:0000313" key="4">
    <source>
        <dbReference type="Proteomes" id="UP000765509"/>
    </source>
</evidence>
<feature type="region of interest" description="Disordered" evidence="1">
    <location>
        <begin position="63"/>
        <end position="127"/>
    </location>
</feature>
<accession>A0A9Q3CXQ6</accession>
<feature type="compositionally biased region" description="Basic and acidic residues" evidence="1">
    <location>
        <begin position="85"/>
        <end position="100"/>
    </location>
</feature>
<evidence type="ECO:0000256" key="1">
    <source>
        <dbReference type="SAM" id="MobiDB-lite"/>
    </source>
</evidence>
<evidence type="ECO:0000313" key="3">
    <source>
        <dbReference type="EMBL" id="MBW0492874.1"/>
    </source>
</evidence>
<proteinExistence type="predicted"/>
<feature type="compositionally biased region" description="Polar residues" evidence="1">
    <location>
        <begin position="63"/>
        <end position="72"/>
    </location>
</feature>
<dbReference type="Proteomes" id="UP000765509">
    <property type="component" value="Unassembled WGS sequence"/>
</dbReference>
<organism evidence="3 4">
    <name type="scientific">Austropuccinia psidii MF-1</name>
    <dbReference type="NCBI Taxonomy" id="1389203"/>
    <lineage>
        <taxon>Eukaryota</taxon>
        <taxon>Fungi</taxon>
        <taxon>Dikarya</taxon>
        <taxon>Basidiomycota</taxon>
        <taxon>Pucciniomycotina</taxon>
        <taxon>Pucciniomycetes</taxon>
        <taxon>Pucciniales</taxon>
        <taxon>Sphaerophragmiaceae</taxon>
        <taxon>Austropuccinia</taxon>
    </lineage>
</organism>
<dbReference type="AlphaFoldDB" id="A0A9Q3CXQ6"/>
<feature type="chain" id="PRO_5040352390" evidence="2">
    <location>
        <begin position="22"/>
        <end position="127"/>
    </location>
</feature>
<comment type="caution">
    <text evidence="3">The sequence shown here is derived from an EMBL/GenBank/DDBJ whole genome shotgun (WGS) entry which is preliminary data.</text>
</comment>
<gene>
    <name evidence="3" type="ORF">O181_032589</name>
</gene>